<proteinExistence type="inferred from homology"/>
<evidence type="ECO:0000256" key="1">
    <source>
        <dbReference type="ARBA" id="ARBA00004193"/>
    </source>
</evidence>
<comment type="caution">
    <text evidence="8">The sequence shown here is derived from an EMBL/GenBank/DDBJ whole genome shotgun (WGS) entry which is preliminary data.</text>
</comment>
<dbReference type="PROSITE" id="PS01040">
    <property type="entry name" value="SBP_BACTERIAL_5"/>
    <property type="match status" value="1"/>
</dbReference>
<evidence type="ECO:0000256" key="6">
    <source>
        <dbReference type="SAM" id="SignalP"/>
    </source>
</evidence>
<evidence type="ECO:0000256" key="4">
    <source>
        <dbReference type="ARBA" id="ARBA00022729"/>
    </source>
</evidence>
<feature type="signal peptide" evidence="6">
    <location>
        <begin position="1"/>
        <end position="31"/>
    </location>
</feature>
<evidence type="ECO:0000256" key="3">
    <source>
        <dbReference type="ARBA" id="ARBA00022448"/>
    </source>
</evidence>
<accession>A0ABN7RS06</accession>
<dbReference type="EMBL" id="CAJRAY010000038">
    <property type="protein sequence ID" value="CAG5084725.1"/>
    <property type="molecule type" value="Genomic_DNA"/>
</dbReference>
<dbReference type="Gene3D" id="3.10.105.10">
    <property type="entry name" value="Dipeptide-binding Protein, Domain 3"/>
    <property type="match status" value="1"/>
</dbReference>
<feature type="domain" description="Solute-binding protein family 5" evidence="7">
    <location>
        <begin position="103"/>
        <end position="476"/>
    </location>
</feature>
<dbReference type="PANTHER" id="PTHR30290:SF9">
    <property type="entry name" value="OLIGOPEPTIDE-BINDING PROTEIN APPA"/>
    <property type="match status" value="1"/>
</dbReference>
<evidence type="ECO:0000256" key="5">
    <source>
        <dbReference type="SAM" id="MobiDB-lite"/>
    </source>
</evidence>
<reference evidence="8 9" key="1">
    <citation type="submission" date="2021-04" db="EMBL/GenBank/DDBJ databases">
        <authorList>
            <person name="Rakotoarivonina H."/>
        </authorList>
    </citation>
    <scope>NUCLEOTIDE SEQUENCE [LARGE SCALE GENOMIC DNA]</scope>
    <source>
        <strain evidence="8 9">XE</strain>
    </source>
</reference>
<sequence>MSSNRIRRGKITVLSMIALLLLLTGCQTEPAERNPDQTESRTASAPLSDSSGENTVKPAGGELTYALSTSPDSLDPHRSGIAVAGRVFRTIYDSLVAMGADGQIKPWLAESWDISDDGLTYTFKLREDVKFHDGTPFNAEAVKYNFDRILDPETKARNAAAMLRSFESAEVVDDYTVRLHLKERSNAFLGYLSQAYLGIVSPTAAEEYGEDLVRHPVGTGPFKFVSWSENTSITVERNEDYKWAPGTVTNAGAPYVDRITFHIIPEESTRIGSVQSGQVLLAESVPPQNIPALEQDADIELYNVVTNGLPFTLFINQSREPWNELKARQALLYGIDVDSIVKSLYLGYYERSWTPLTPKMLGYNKALENSFSYDPDKAAALLDELGWNVGADGIREKDGKKLTLHYVEISPNREKRNDIAVMVQQQLKQIGIAVEVEITKDYRTVVFENGDYDLYGNSMVNTDPESLRSFYHSASTNVAGKQNLAGMKDPVIDQLLEAGTVEPDPEKRVQIYEQVSQEIMDRAAVIPIFVSPYTVAASKHVTGLNFDFLGYPIFNDVVLQGK</sequence>
<protein>
    <submittedName>
        <fullName evidence="8">ABC transporter oligopeptide binding protein</fullName>
    </submittedName>
</protein>
<dbReference type="SUPFAM" id="SSF53850">
    <property type="entry name" value="Periplasmic binding protein-like II"/>
    <property type="match status" value="1"/>
</dbReference>
<comment type="similarity">
    <text evidence="2">Belongs to the bacterial solute-binding protein 5 family.</text>
</comment>
<dbReference type="RefSeq" id="WP_213484162.1">
    <property type="nucleotide sequence ID" value="NZ_CAJRAY010000038.1"/>
</dbReference>
<dbReference type="InterPro" id="IPR023765">
    <property type="entry name" value="SBP_5_CS"/>
</dbReference>
<evidence type="ECO:0000259" key="7">
    <source>
        <dbReference type="Pfam" id="PF00496"/>
    </source>
</evidence>
<evidence type="ECO:0000313" key="9">
    <source>
        <dbReference type="Proteomes" id="UP000681526"/>
    </source>
</evidence>
<dbReference type="PROSITE" id="PS51257">
    <property type="entry name" value="PROKAR_LIPOPROTEIN"/>
    <property type="match status" value="1"/>
</dbReference>
<gene>
    <name evidence="8" type="primary">txxe 1092-abyF1</name>
    <name evidence="8" type="ORF">TXXE_08080</name>
</gene>
<dbReference type="InterPro" id="IPR000914">
    <property type="entry name" value="SBP_5_dom"/>
</dbReference>
<feature type="chain" id="PRO_5046415076" evidence="6">
    <location>
        <begin position="32"/>
        <end position="562"/>
    </location>
</feature>
<dbReference type="Proteomes" id="UP000681526">
    <property type="component" value="Unassembled WGS sequence"/>
</dbReference>
<keyword evidence="4 6" id="KW-0732">Signal</keyword>
<feature type="compositionally biased region" description="Polar residues" evidence="5">
    <location>
        <begin position="40"/>
        <end position="54"/>
    </location>
</feature>
<dbReference type="InterPro" id="IPR039424">
    <property type="entry name" value="SBP_5"/>
</dbReference>
<feature type="region of interest" description="Disordered" evidence="5">
    <location>
        <begin position="30"/>
        <end position="59"/>
    </location>
</feature>
<comment type="subcellular location">
    <subcellularLocation>
        <location evidence="1">Cell membrane</location>
        <topology evidence="1">Lipid-anchor</topology>
    </subcellularLocation>
</comment>
<evidence type="ECO:0000313" key="8">
    <source>
        <dbReference type="EMBL" id="CAG5084725.1"/>
    </source>
</evidence>
<keyword evidence="3" id="KW-0813">Transport</keyword>
<organism evidence="8 9">
    <name type="scientific">Thermobacillus xylanilyticus</name>
    <dbReference type="NCBI Taxonomy" id="76633"/>
    <lineage>
        <taxon>Bacteria</taxon>
        <taxon>Bacillati</taxon>
        <taxon>Bacillota</taxon>
        <taxon>Bacilli</taxon>
        <taxon>Bacillales</taxon>
        <taxon>Paenibacillaceae</taxon>
        <taxon>Thermobacillus</taxon>
    </lineage>
</organism>
<dbReference type="PIRSF" id="PIRSF002741">
    <property type="entry name" value="MppA"/>
    <property type="match status" value="1"/>
</dbReference>
<dbReference type="Gene3D" id="3.40.190.10">
    <property type="entry name" value="Periplasmic binding protein-like II"/>
    <property type="match status" value="1"/>
</dbReference>
<keyword evidence="9" id="KW-1185">Reference proteome</keyword>
<dbReference type="Gene3D" id="3.90.76.10">
    <property type="entry name" value="Dipeptide-binding Protein, Domain 1"/>
    <property type="match status" value="1"/>
</dbReference>
<dbReference type="InterPro" id="IPR030678">
    <property type="entry name" value="Peptide/Ni-bd"/>
</dbReference>
<feature type="compositionally biased region" description="Basic and acidic residues" evidence="5">
    <location>
        <begin position="30"/>
        <end position="39"/>
    </location>
</feature>
<dbReference type="Pfam" id="PF00496">
    <property type="entry name" value="SBP_bac_5"/>
    <property type="match status" value="1"/>
</dbReference>
<dbReference type="CDD" id="cd08492">
    <property type="entry name" value="PBP2_NikA_DppA_OppA_like_15"/>
    <property type="match status" value="1"/>
</dbReference>
<dbReference type="PANTHER" id="PTHR30290">
    <property type="entry name" value="PERIPLASMIC BINDING COMPONENT OF ABC TRANSPORTER"/>
    <property type="match status" value="1"/>
</dbReference>
<evidence type="ECO:0000256" key="2">
    <source>
        <dbReference type="ARBA" id="ARBA00005695"/>
    </source>
</evidence>
<name>A0ABN7RS06_THEXY</name>